<comment type="caution">
    <text evidence="1">The sequence shown here is derived from an EMBL/GenBank/DDBJ whole genome shotgun (WGS) entry which is preliminary data.</text>
</comment>
<evidence type="ECO:0000313" key="2">
    <source>
        <dbReference type="Proteomes" id="UP000182235"/>
    </source>
</evidence>
<reference evidence="1 2" key="1">
    <citation type="submission" date="2015-07" db="EMBL/GenBank/DDBJ databases">
        <title>Emmonsia species relationships and genome sequence.</title>
        <authorList>
            <consortium name="The Broad Institute Genomics Platform"/>
            <person name="Cuomo C.A."/>
            <person name="Munoz J.F."/>
            <person name="Imamovic A."/>
            <person name="Priest M.E."/>
            <person name="Young S."/>
            <person name="Clay O.K."/>
            <person name="McEwen J.G."/>
        </authorList>
    </citation>
    <scope>NUCLEOTIDE SEQUENCE [LARGE SCALE GENOMIC DNA]</scope>
    <source>
        <strain evidence="1 2">UAMH 9510</strain>
    </source>
</reference>
<dbReference type="Proteomes" id="UP000182235">
    <property type="component" value="Unassembled WGS sequence"/>
</dbReference>
<dbReference type="EMBL" id="LGRN01000637">
    <property type="protein sequence ID" value="OJD10996.1"/>
    <property type="molecule type" value="Genomic_DNA"/>
</dbReference>
<accession>A0A1J9Q4Z4</accession>
<keyword evidence="2" id="KW-1185">Reference proteome</keyword>
<gene>
    <name evidence="1" type="ORF">AJ78_08143</name>
</gene>
<sequence>MKSMIFVEQNARTVPVSEVFACYFYGPIDRDVDDYGSLSYDEATKHHVVDQLKKCLHDLRNISGGTYIDSIDHGLVTDQILTSSVNKGPFDSEESFSNTLIDVYQANAPKRHVRSLLTGMLSQNKHWTVFTHDDLRLQNIMIKSEGLQVYSTGNSAAGTLSTESFQKHSMFESDRTIELTI</sequence>
<dbReference type="VEuPathDB" id="FungiDB:AJ78_08143"/>
<evidence type="ECO:0000313" key="1">
    <source>
        <dbReference type="EMBL" id="OJD10996.1"/>
    </source>
</evidence>
<proteinExistence type="predicted"/>
<dbReference type="STRING" id="1447872.A0A1J9Q4Z4"/>
<name>A0A1J9Q4Z4_9EURO</name>
<dbReference type="AlphaFoldDB" id="A0A1J9Q4Z4"/>
<evidence type="ECO:0008006" key="3">
    <source>
        <dbReference type="Google" id="ProtNLM"/>
    </source>
</evidence>
<protein>
    <recommendedName>
        <fullName evidence="3">Aminoglycoside phosphotransferase domain-containing protein</fullName>
    </recommendedName>
</protein>
<organism evidence="1 2">
    <name type="scientific">Emergomyces pasteurianus Ep9510</name>
    <dbReference type="NCBI Taxonomy" id="1447872"/>
    <lineage>
        <taxon>Eukaryota</taxon>
        <taxon>Fungi</taxon>
        <taxon>Dikarya</taxon>
        <taxon>Ascomycota</taxon>
        <taxon>Pezizomycotina</taxon>
        <taxon>Eurotiomycetes</taxon>
        <taxon>Eurotiomycetidae</taxon>
        <taxon>Onygenales</taxon>
        <taxon>Ajellomycetaceae</taxon>
        <taxon>Emergomyces</taxon>
    </lineage>
</organism>
<dbReference type="OrthoDB" id="2906425at2759"/>